<dbReference type="Proteomes" id="UP000622610">
    <property type="component" value="Unassembled WGS sequence"/>
</dbReference>
<gene>
    <name evidence="9 11" type="primary">trpF</name>
    <name evidence="11" type="ORF">GCM10011482_21940</name>
</gene>
<dbReference type="PANTHER" id="PTHR42894:SF1">
    <property type="entry name" value="N-(5'-PHOSPHORIBOSYL)ANTHRANILATE ISOMERASE"/>
    <property type="match status" value="1"/>
</dbReference>
<evidence type="ECO:0000256" key="8">
    <source>
        <dbReference type="ARBA" id="ARBA00023235"/>
    </source>
</evidence>
<keyword evidence="6 9" id="KW-0822">Tryptophan biosynthesis</keyword>
<evidence type="ECO:0000256" key="1">
    <source>
        <dbReference type="ARBA" id="ARBA00001164"/>
    </source>
</evidence>
<dbReference type="EC" id="5.3.1.24" evidence="3 9"/>
<dbReference type="InterPro" id="IPR011060">
    <property type="entry name" value="RibuloseP-bd_barrel"/>
</dbReference>
<sequence>MTKIKICGLKNQAIVETTVEAGADYLGFVFAPSTRQVTAEMIREITTTVPKNIQKVGVFVSPTLKELQRTIEIAQLDFVQIHGDIPTYQRKELAVPMIQALNGQAVDLSQQIMKSRAEHLLLDAPMKNHRYAGGNGQVFDWSNISGNLHQQLQQKTFWIAGGLTNENVGEAIAYFNPYGVDVSSAVETDGVKDRQKIQAFIKAVKESKNVSTTR</sequence>
<reference evidence="11" key="2">
    <citation type="submission" date="2020-09" db="EMBL/GenBank/DDBJ databases">
        <authorList>
            <person name="Sun Q."/>
            <person name="Sedlacek I."/>
        </authorList>
    </citation>
    <scope>NUCLEOTIDE SEQUENCE</scope>
    <source>
        <strain evidence="11">CCM 8433</strain>
    </source>
</reference>
<dbReference type="HAMAP" id="MF_00135">
    <property type="entry name" value="PRAI"/>
    <property type="match status" value="1"/>
</dbReference>
<evidence type="ECO:0000256" key="9">
    <source>
        <dbReference type="HAMAP-Rule" id="MF_00135"/>
    </source>
</evidence>
<dbReference type="EMBL" id="BMDT01000012">
    <property type="protein sequence ID" value="GGI66540.1"/>
    <property type="molecule type" value="Genomic_DNA"/>
</dbReference>
<dbReference type="GO" id="GO:0000162">
    <property type="term" value="P:L-tryptophan biosynthetic process"/>
    <property type="evidence" value="ECO:0007669"/>
    <property type="project" value="UniProtKB-UniRule"/>
</dbReference>
<dbReference type="InterPro" id="IPR013785">
    <property type="entry name" value="Aldolase_TIM"/>
</dbReference>
<comment type="caution">
    <text evidence="11">The sequence shown here is derived from an EMBL/GenBank/DDBJ whole genome shotgun (WGS) entry which is preliminary data.</text>
</comment>
<keyword evidence="12" id="KW-1185">Reference proteome</keyword>
<dbReference type="SUPFAM" id="SSF51366">
    <property type="entry name" value="Ribulose-phoshate binding barrel"/>
    <property type="match status" value="1"/>
</dbReference>
<evidence type="ECO:0000259" key="10">
    <source>
        <dbReference type="Pfam" id="PF00697"/>
    </source>
</evidence>
<comment type="pathway">
    <text evidence="2 9">Amino-acid biosynthesis; L-tryptophan biosynthesis; L-tryptophan from chorismate: step 3/5.</text>
</comment>
<dbReference type="GO" id="GO:0004640">
    <property type="term" value="F:phosphoribosylanthranilate isomerase activity"/>
    <property type="evidence" value="ECO:0007669"/>
    <property type="project" value="UniProtKB-UniRule"/>
</dbReference>
<feature type="domain" description="N-(5'phosphoribosyl) anthranilate isomerase (PRAI)" evidence="10">
    <location>
        <begin position="4"/>
        <end position="202"/>
    </location>
</feature>
<evidence type="ECO:0000313" key="12">
    <source>
        <dbReference type="Proteomes" id="UP000622610"/>
    </source>
</evidence>
<organism evidence="11 12">
    <name type="scientific">Enterococcus alcedinis</name>
    <dbReference type="NCBI Taxonomy" id="1274384"/>
    <lineage>
        <taxon>Bacteria</taxon>
        <taxon>Bacillati</taxon>
        <taxon>Bacillota</taxon>
        <taxon>Bacilli</taxon>
        <taxon>Lactobacillales</taxon>
        <taxon>Enterococcaceae</taxon>
        <taxon>Enterococcus</taxon>
    </lineage>
</organism>
<proteinExistence type="inferred from homology"/>
<dbReference type="NCBIfam" id="NF002300">
    <property type="entry name" value="PRK01222.1-7"/>
    <property type="match status" value="1"/>
</dbReference>
<dbReference type="InterPro" id="IPR044643">
    <property type="entry name" value="TrpF_fam"/>
</dbReference>
<dbReference type="CDD" id="cd00405">
    <property type="entry name" value="PRAI"/>
    <property type="match status" value="1"/>
</dbReference>
<dbReference type="RefSeq" id="WP_188368366.1">
    <property type="nucleotide sequence ID" value="NZ_BMDT01000012.1"/>
</dbReference>
<evidence type="ECO:0000256" key="6">
    <source>
        <dbReference type="ARBA" id="ARBA00022822"/>
    </source>
</evidence>
<dbReference type="Gene3D" id="3.20.20.70">
    <property type="entry name" value="Aldolase class I"/>
    <property type="match status" value="1"/>
</dbReference>
<evidence type="ECO:0000256" key="7">
    <source>
        <dbReference type="ARBA" id="ARBA00023141"/>
    </source>
</evidence>
<dbReference type="AlphaFoldDB" id="A0A917JIM6"/>
<keyword evidence="5 9" id="KW-0028">Amino-acid biosynthesis</keyword>
<evidence type="ECO:0000256" key="5">
    <source>
        <dbReference type="ARBA" id="ARBA00022605"/>
    </source>
</evidence>
<evidence type="ECO:0000256" key="4">
    <source>
        <dbReference type="ARBA" id="ARBA00022272"/>
    </source>
</evidence>
<evidence type="ECO:0000256" key="3">
    <source>
        <dbReference type="ARBA" id="ARBA00012572"/>
    </source>
</evidence>
<keyword evidence="7 9" id="KW-0057">Aromatic amino acid biosynthesis</keyword>
<dbReference type="InterPro" id="IPR001240">
    <property type="entry name" value="PRAI_dom"/>
</dbReference>
<accession>A0A917JIM6</accession>
<name>A0A917JIM6_9ENTE</name>
<evidence type="ECO:0000256" key="2">
    <source>
        <dbReference type="ARBA" id="ARBA00004664"/>
    </source>
</evidence>
<protein>
    <recommendedName>
        <fullName evidence="4 9">N-(5'-phosphoribosyl)anthranilate isomerase</fullName>
        <shortName evidence="9">PRAI</shortName>
        <ecNumber evidence="3 9">5.3.1.24</ecNumber>
    </recommendedName>
</protein>
<evidence type="ECO:0000313" key="11">
    <source>
        <dbReference type="EMBL" id="GGI66540.1"/>
    </source>
</evidence>
<comment type="catalytic activity">
    <reaction evidence="1 9">
        <text>N-(5-phospho-beta-D-ribosyl)anthranilate = 1-(2-carboxyphenylamino)-1-deoxy-D-ribulose 5-phosphate</text>
        <dbReference type="Rhea" id="RHEA:21540"/>
        <dbReference type="ChEBI" id="CHEBI:18277"/>
        <dbReference type="ChEBI" id="CHEBI:58613"/>
        <dbReference type="EC" id="5.3.1.24"/>
    </reaction>
</comment>
<dbReference type="Pfam" id="PF00697">
    <property type="entry name" value="PRAI"/>
    <property type="match status" value="1"/>
</dbReference>
<keyword evidence="8 9" id="KW-0413">Isomerase</keyword>
<comment type="similarity">
    <text evidence="9">Belongs to the TrpF family.</text>
</comment>
<reference evidence="11" key="1">
    <citation type="journal article" date="2014" name="Int. J. Syst. Evol. Microbiol.">
        <title>Complete genome sequence of Corynebacterium casei LMG S-19264T (=DSM 44701T), isolated from a smear-ripened cheese.</title>
        <authorList>
            <consortium name="US DOE Joint Genome Institute (JGI-PGF)"/>
            <person name="Walter F."/>
            <person name="Albersmeier A."/>
            <person name="Kalinowski J."/>
            <person name="Ruckert C."/>
        </authorList>
    </citation>
    <scope>NUCLEOTIDE SEQUENCE</scope>
    <source>
        <strain evidence="11">CCM 8433</strain>
    </source>
</reference>
<dbReference type="PANTHER" id="PTHR42894">
    <property type="entry name" value="N-(5'-PHOSPHORIBOSYL)ANTHRANILATE ISOMERASE"/>
    <property type="match status" value="1"/>
</dbReference>